<dbReference type="Pfam" id="PF00225">
    <property type="entry name" value="Kinesin"/>
    <property type="match status" value="1"/>
</dbReference>
<dbReference type="PRINTS" id="PR00380">
    <property type="entry name" value="KINESINHEAVY"/>
</dbReference>
<dbReference type="PANTHER" id="PTHR24115">
    <property type="entry name" value="KINESIN-RELATED"/>
    <property type="match status" value="1"/>
</dbReference>
<feature type="region of interest" description="Disordered" evidence="6">
    <location>
        <begin position="1133"/>
        <end position="1158"/>
    </location>
</feature>
<feature type="compositionally biased region" description="Polar residues" evidence="6">
    <location>
        <begin position="946"/>
        <end position="956"/>
    </location>
</feature>
<dbReference type="STRING" id="1128400.I2FQK1"/>
<keyword evidence="4 5" id="KW-0505">Motor protein</keyword>
<dbReference type="InterPro" id="IPR019821">
    <property type="entry name" value="Kinesin_motor_CS"/>
</dbReference>
<dbReference type="InterPro" id="IPR027417">
    <property type="entry name" value="P-loop_NTPase"/>
</dbReference>
<dbReference type="PROSITE" id="PS50067">
    <property type="entry name" value="KINESIN_MOTOR_2"/>
    <property type="match status" value="1"/>
</dbReference>
<dbReference type="GO" id="GO:0005874">
    <property type="term" value="C:microtubule"/>
    <property type="evidence" value="ECO:0007669"/>
    <property type="project" value="UniProtKB-KW"/>
</dbReference>
<dbReference type="AlphaFoldDB" id="I2FQK1"/>
<organism evidence="8 9">
    <name type="scientific">Ustilago hordei</name>
    <name type="common">Barley covered smut fungus</name>
    <dbReference type="NCBI Taxonomy" id="120017"/>
    <lineage>
        <taxon>Eukaryota</taxon>
        <taxon>Fungi</taxon>
        <taxon>Dikarya</taxon>
        <taxon>Basidiomycota</taxon>
        <taxon>Ustilaginomycotina</taxon>
        <taxon>Ustilaginomycetes</taxon>
        <taxon>Ustilaginales</taxon>
        <taxon>Ustilaginaceae</taxon>
        <taxon>Ustilago</taxon>
    </lineage>
</organism>
<dbReference type="OMA" id="DENVHVM"/>
<reference evidence="8 9" key="1">
    <citation type="journal article" date="2012" name="Plant Cell">
        <title>Genome comparison of barley and maize smut fungi reveals targeted loss of RNA silencing components and species-specific presence of transposable elements.</title>
        <authorList>
            <person name="Laurie J.D."/>
            <person name="Ali S."/>
            <person name="Linning R."/>
            <person name="Mannhaupt G."/>
            <person name="Wong P."/>
            <person name="Gueldener U."/>
            <person name="Muensterkoetter M."/>
            <person name="Moore R."/>
            <person name="Kahmann R."/>
            <person name="Bakkeren G."/>
            <person name="Schirawski J."/>
        </authorList>
    </citation>
    <scope>NUCLEOTIDE SEQUENCE [LARGE SCALE GENOMIC DNA]</scope>
    <source>
        <strain evidence="9">Uh4875-4</strain>
    </source>
</reference>
<feature type="compositionally biased region" description="Low complexity" evidence="6">
    <location>
        <begin position="931"/>
        <end position="941"/>
    </location>
</feature>
<feature type="compositionally biased region" description="Acidic residues" evidence="6">
    <location>
        <begin position="803"/>
        <end position="828"/>
    </location>
</feature>
<accession>I2FQK1</accession>
<feature type="compositionally biased region" description="Acidic residues" evidence="6">
    <location>
        <begin position="962"/>
        <end position="974"/>
    </location>
</feature>
<evidence type="ECO:0000313" key="9">
    <source>
        <dbReference type="Proteomes" id="UP000006174"/>
    </source>
</evidence>
<evidence type="ECO:0000256" key="4">
    <source>
        <dbReference type="ARBA" id="ARBA00023175"/>
    </source>
</evidence>
<dbReference type="eggNOG" id="KOG0247">
    <property type="taxonomic scope" value="Eukaryota"/>
</dbReference>
<dbReference type="GO" id="GO:0016887">
    <property type="term" value="F:ATP hydrolysis activity"/>
    <property type="evidence" value="ECO:0007669"/>
    <property type="project" value="TreeGrafter"/>
</dbReference>
<feature type="compositionally biased region" description="Polar residues" evidence="6">
    <location>
        <begin position="980"/>
        <end position="996"/>
    </location>
</feature>
<feature type="compositionally biased region" description="Low complexity" evidence="6">
    <location>
        <begin position="76"/>
        <end position="90"/>
    </location>
</feature>
<feature type="compositionally biased region" description="Polar residues" evidence="6">
    <location>
        <begin position="65"/>
        <end position="75"/>
    </location>
</feature>
<dbReference type="GO" id="GO:0005871">
    <property type="term" value="C:kinesin complex"/>
    <property type="evidence" value="ECO:0007669"/>
    <property type="project" value="TreeGrafter"/>
</dbReference>
<evidence type="ECO:0000256" key="5">
    <source>
        <dbReference type="PROSITE-ProRule" id="PRU00283"/>
    </source>
</evidence>
<sequence>MPNQSSRHATPDGENDPSLATRRPAKVAHPLPSREGMSNITNSAASKRILPPHLQSASKPKRSPSETLKSGSLRDSITSNSSSASESLGKSSKRLGPQFASSNSAASSATPQARRKRTDAEPASVTPRPKTFFERSSGLRRLQSVSDIDGLTAASSCSDQASRSYEIEPLKAYLRIRPPPDDGQKELTRPYIEVVNNTQVLMHPPSQSAYTSGIPGARSRSTSIAPPTKYTFSKVFSSQSASSSGAKQDMSQSAFFQQTTLPLVESLLQGESGLMFTYGVTNSGKSHTVMGNDSPGGAGILPRALDVIFNSINGVESTANIQPFGLSGVQRVDKQSAHTGSNSNLGVNPFTIPGVSRRLLAETPARASKPAKLIEHDTTKVAVDRNLRYSVFVSYVEIYNEKLFDLLDVSPGATLGRSESVRASNWSLANMANTAPSSIPASASITLNRRPLSLKNDQENGGKYVAGLREIKINSPQEARDLLHRGQENRAVFATMANRASSRSHGIFTIKVIRHHGGLANISDDDLNTFTTARLSIVDLAGSERVANTGLASGDRLKEAGNINKSLMCLGQCLETLRKNQIRVTGTTEGGQAQIIKRRMSIVPFRHSKLTELFQSFFLKDGKAVMIVNANPYDTGFDENSHVMKFSAIAKEVAVQRHVAPVTKTLPPLAAFKEESTSPSRPLPKFKSSIDISTSQSEASADVTIVEHDEETDDENQDPFVDMLVEKHEELRQKLYAAELRCATIEADVRKEMVDEFQQKFRDMEAFYHNRMIDDAEQNAQFMNRKIDLLVSTNTRNQPQLDADSEAEDQLTDLSDDDDNNNCESAHDDEAEIEGALAAASNARKLDHSMNELSGAESVFDDATEGEISHSLALDHHSDEDAASDDDIDESALLQPGRMPKRAAAKKAAKVMHVFSDESMSEEDEEDPKDGSQSGSDFGSDGAEDQNMSSALSDVQKQNDDASYDEGNDDEQNDVEPTLKRSTSQVYVDIPTQTPESSFNSVSSSRSAAAQESDSDSDFKIVSDSEEERVSPARKKSGRPSTSKANRTCKSNRSSASTGPTRRCSNKPRVSRRSSNMLIEASNLSDLSDASMIIQDPVTPKKKRKLRKKAALQQDDYVEQIADSSLVEAVSQSTSNRSLVGHSKSKSFGSSSCTALKH</sequence>
<name>I2FQK1_USTHO</name>
<dbReference type="InterPro" id="IPR001752">
    <property type="entry name" value="Kinesin_motor_dom"/>
</dbReference>
<feature type="compositionally biased region" description="Polar residues" evidence="6">
    <location>
        <begin position="1039"/>
        <end position="1060"/>
    </location>
</feature>
<comment type="caution">
    <text evidence="8">The sequence shown here is derived from an EMBL/GenBank/DDBJ whole genome shotgun (WGS) entry which is preliminary data.</text>
</comment>
<feature type="region of interest" description="Disordered" evidence="6">
    <location>
        <begin position="796"/>
        <end position="828"/>
    </location>
</feature>
<dbReference type="PANTHER" id="PTHR24115:SF1008">
    <property type="entry name" value="KINESIN-LIKE PROTEIN SUBITO"/>
    <property type="match status" value="1"/>
</dbReference>
<dbReference type="InterPro" id="IPR036961">
    <property type="entry name" value="Kinesin_motor_dom_sf"/>
</dbReference>
<evidence type="ECO:0000256" key="6">
    <source>
        <dbReference type="SAM" id="MobiDB-lite"/>
    </source>
</evidence>
<gene>
    <name evidence="8" type="ORF">UHOR_07576</name>
</gene>
<feature type="binding site" evidence="5">
    <location>
        <begin position="279"/>
        <end position="286"/>
    </location>
    <ligand>
        <name>ATP</name>
        <dbReference type="ChEBI" id="CHEBI:30616"/>
    </ligand>
</feature>
<dbReference type="SUPFAM" id="SSF52540">
    <property type="entry name" value="P-loop containing nucleoside triphosphate hydrolases"/>
    <property type="match status" value="1"/>
</dbReference>
<evidence type="ECO:0000256" key="1">
    <source>
        <dbReference type="ARBA" id="ARBA00022701"/>
    </source>
</evidence>
<dbReference type="EMBL" id="CAGI01000142">
    <property type="protein sequence ID" value="CCF49194.1"/>
    <property type="molecule type" value="Genomic_DNA"/>
</dbReference>
<evidence type="ECO:0000256" key="3">
    <source>
        <dbReference type="ARBA" id="ARBA00022840"/>
    </source>
</evidence>
<feature type="compositionally biased region" description="Basic residues" evidence="6">
    <location>
        <begin position="899"/>
        <end position="910"/>
    </location>
</feature>
<feature type="compositionally biased region" description="Acidic residues" evidence="6">
    <location>
        <begin position="919"/>
        <end position="928"/>
    </location>
</feature>
<feature type="compositionally biased region" description="Polar residues" evidence="6">
    <location>
        <begin position="36"/>
        <end position="45"/>
    </location>
</feature>
<protein>
    <submittedName>
        <fullName evidence="8">Related to Kinesin-like protein KIF23</fullName>
    </submittedName>
</protein>
<comment type="similarity">
    <text evidence="5">Belongs to the TRAFAC class myosin-kinesin ATPase superfamily. Kinesin family.</text>
</comment>
<feature type="region of interest" description="Disordered" evidence="6">
    <location>
        <begin position="891"/>
        <end position="1076"/>
    </location>
</feature>
<feature type="compositionally biased region" description="Basic and acidic residues" evidence="6">
    <location>
        <begin position="1017"/>
        <end position="1031"/>
    </location>
</feature>
<dbReference type="InterPro" id="IPR027640">
    <property type="entry name" value="Kinesin-like_fam"/>
</dbReference>
<dbReference type="HOGENOM" id="CLU_282128_0_0_1"/>
<dbReference type="GO" id="GO:0005524">
    <property type="term" value="F:ATP binding"/>
    <property type="evidence" value="ECO:0007669"/>
    <property type="project" value="UniProtKB-UniRule"/>
</dbReference>
<feature type="region of interest" description="Disordered" evidence="6">
    <location>
        <begin position="1"/>
        <end position="138"/>
    </location>
</feature>
<feature type="compositionally biased region" description="Low complexity" evidence="6">
    <location>
        <begin position="997"/>
        <end position="1012"/>
    </location>
</feature>
<feature type="domain" description="Kinesin motor" evidence="7">
    <location>
        <begin position="169"/>
        <end position="653"/>
    </location>
</feature>
<dbReference type="OrthoDB" id="123929at2759"/>
<keyword evidence="3 5" id="KW-0067">ATP-binding</keyword>
<dbReference type="SMART" id="SM00129">
    <property type="entry name" value="KISc"/>
    <property type="match status" value="1"/>
</dbReference>
<feature type="compositionally biased region" description="Low complexity" evidence="6">
    <location>
        <begin position="100"/>
        <end position="109"/>
    </location>
</feature>
<dbReference type="GO" id="GO:0003777">
    <property type="term" value="F:microtubule motor activity"/>
    <property type="evidence" value="ECO:0007669"/>
    <property type="project" value="InterPro"/>
</dbReference>
<keyword evidence="9" id="KW-1185">Reference proteome</keyword>
<dbReference type="GO" id="GO:0007018">
    <property type="term" value="P:microtubule-based movement"/>
    <property type="evidence" value="ECO:0007669"/>
    <property type="project" value="InterPro"/>
</dbReference>
<evidence type="ECO:0000256" key="2">
    <source>
        <dbReference type="ARBA" id="ARBA00022741"/>
    </source>
</evidence>
<dbReference type="PROSITE" id="PS00411">
    <property type="entry name" value="KINESIN_MOTOR_1"/>
    <property type="match status" value="1"/>
</dbReference>
<evidence type="ECO:0000313" key="8">
    <source>
        <dbReference type="EMBL" id="CCF49194.1"/>
    </source>
</evidence>
<dbReference type="Proteomes" id="UP000006174">
    <property type="component" value="Unassembled WGS sequence"/>
</dbReference>
<dbReference type="Gene3D" id="3.40.850.10">
    <property type="entry name" value="Kinesin motor domain"/>
    <property type="match status" value="1"/>
</dbReference>
<dbReference type="GO" id="GO:0005634">
    <property type="term" value="C:nucleus"/>
    <property type="evidence" value="ECO:0007669"/>
    <property type="project" value="TreeGrafter"/>
</dbReference>
<evidence type="ECO:0000259" key="7">
    <source>
        <dbReference type="PROSITE" id="PS50067"/>
    </source>
</evidence>
<feature type="region of interest" description="Disordered" evidence="6">
    <location>
        <begin position="203"/>
        <end position="222"/>
    </location>
</feature>
<keyword evidence="1" id="KW-0493">Microtubule</keyword>
<keyword evidence="2 5" id="KW-0547">Nucleotide-binding</keyword>
<dbReference type="GO" id="GO:0008017">
    <property type="term" value="F:microtubule binding"/>
    <property type="evidence" value="ECO:0007669"/>
    <property type="project" value="InterPro"/>
</dbReference>
<proteinExistence type="inferred from homology"/>